<dbReference type="OrthoDB" id="9801987at2"/>
<comment type="similarity">
    <text evidence="1">Belongs to the ABC transporter superfamily.</text>
</comment>
<protein>
    <submittedName>
        <fullName evidence="6">ABC-2 type transport system ATP-binding protein</fullName>
    </submittedName>
</protein>
<keyword evidence="7" id="KW-1185">Reference proteome</keyword>
<keyword evidence="3" id="KW-0547">Nucleotide-binding</keyword>
<organism evidence="6 7">
    <name type="scientific">Anaerocolumna xylanovorans DSM 12503</name>
    <dbReference type="NCBI Taxonomy" id="1121345"/>
    <lineage>
        <taxon>Bacteria</taxon>
        <taxon>Bacillati</taxon>
        <taxon>Bacillota</taxon>
        <taxon>Clostridia</taxon>
        <taxon>Lachnospirales</taxon>
        <taxon>Lachnospiraceae</taxon>
        <taxon>Anaerocolumna</taxon>
    </lineage>
</organism>
<dbReference type="AlphaFoldDB" id="A0A1M7Y502"/>
<evidence type="ECO:0000256" key="2">
    <source>
        <dbReference type="ARBA" id="ARBA00022448"/>
    </source>
</evidence>
<evidence type="ECO:0000256" key="4">
    <source>
        <dbReference type="ARBA" id="ARBA00022840"/>
    </source>
</evidence>
<dbReference type="InterPro" id="IPR025302">
    <property type="entry name" value="DrrA1/2-like_C"/>
</dbReference>
<evidence type="ECO:0000256" key="3">
    <source>
        <dbReference type="ARBA" id="ARBA00022741"/>
    </source>
</evidence>
<dbReference type="EMBL" id="FRFD01000004">
    <property type="protein sequence ID" value="SHO47403.1"/>
    <property type="molecule type" value="Genomic_DNA"/>
</dbReference>
<dbReference type="RefSeq" id="WP_073588238.1">
    <property type="nucleotide sequence ID" value="NZ_FRFD01000004.1"/>
</dbReference>
<feature type="domain" description="ABC transporter" evidence="5">
    <location>
        <begin position="3"/>
        <end position="240"/>
    </location>
</feature>
<dbReference type="InterPro" id="IPR027417">
    <property type="entry name" value="P-loop_NTPase"/>
</dbReference>
<accession>A0A1M7Y502</accession>
<evidence type="ECO:0000313" key="6">
    <source>
        <dbReference type="EMBL" id="SHO47403.1"/>
    </source>
</evidence>
<dbReference type="STRING" id="1121345.SAMN02745217_01524"/>
<dbReference type="GO" id="GO:0005524">
    <property type="term" value="F:ATP binding"/>
    <property type="evidence" value="ECO:0007669"/>
    <property type="project" value="UniProtKB-KW"/>
</dbReference>
<evidence type="ECO:0000256" key="1">
    <source>
        <dbReference type="ARBA" id="ARBA00005417"/>
    </source>
</evidence>
<name>A0A1M7Y502_9FIRM</name>
<dbReference type="GO" id="GO:0016887">
    <property type="term" value="F:ATP hydrolysis activity"/>
    <property type="evidence" value="ECO:0007669"/>
    <property type="project" value="InterPro"/>
</dbReference>
<sequence length="312" mass="35073">MSLIVKNITKKYGDKVVVEDLSFSIEKPGVYALLGTNGAGKTTSLRIILGMLSKDKGEVLWKGNPLDTVNANVGYLAEERGLYPKYSLLDQLLYFAKLRNVPKKTAMSRIEYWSERLSVNEYLFPPKVKGKTVKANKADQLSKGNQQKLQLMAALISDPELIILDEPLSGLDPVNTELFKGIIREEIAKDKYLIMSSHQMPVIEEFCSDITILDKGKVVLSGNLNEVKKSYGRVNLFVKSDVEIASYIDSFGIEITNKTPGEYQLKVLGEEQAMAFLTKLIQDKIPIVKFELREPSLHEIFIEKVGDVHEEK</sequence>
<evidence type="ECO:0000259" key="5">
    <source>
        <dbReference type="PROSITE" id="PS50893"/>
    </source>
</evidence>
<dbReference type="SUPFAM" id="SSF52540">
    <property type="entry name" value="P-loop containing nucleoside triphosphate hydrolases"/>
    <property type="match status" value="1"/>
</dbReference>
<keyword evidence="4 6" id="KW-0067">ATP-binding</keyword>
<dbReference type="InterPro" id="IPR003593">
    <property type="entry name" value="AAA+_ATPase"/>
</dbReference>
<dbReference type="InterPro" id="IPR050763">
    <property type="entry name" value="ABC_transporter_ATP-binding"/>
</dbReference>
<dbReference type="InterPro" id="IPR003439">
    <property type="entry name" value="ABC_transporter-like_ATP-bd"/>
</dbReference>
<dbReference type="Pfam" id="PF13732">
    <property type="entry name" value="DrrA1-3_C"/>
    <property type="match status" value="1"/>
</dbReference>
<dbReference type="PANTHER" id="PTHR42711:SF5">
    <property type="entry name" value="ABC TRANSPORTER ATP-BINDING PROTEIN NATA"/>
    <property type="match status" value="1"/>
</dbReference>
<evidence type="ECO:0000313" key="7">
    <source>
        <dbReference type="Proteomes" id="UP000184612"/>
    </source>
</evidence>
<dbReference type="Gene3D" id="3.40.50.300">
    <property type="entry name" value="P-loop containing nucleotide triphosphate hydrolases"/>
    <property type="match status" value="1"/>
</dbReference>
<reference evidence="6 7" key="1">
    <citation type="submission" date="2016-12" db="EMBL/GenBank/DDBJ databases">
        <authorList>
            <person name="Song W.-J."/>
            <person name="Kurnit D.M."/>
        </authorList>
    </citation>
    <scope>NUCLEOTIDE SEQUENCE [LARGE SCALE GENOMIC DNA]</scope>
    <source>
        <strain evidence="6 7">DSM 12503</strain>
    </source>
</reference>
<dbReference type="Proteomes" id="UP000184612">
    <property type="component" value="Unassembled WGS sequence"/>
</dbReference>
<proteinExistence type="inferred from homology"/>
<dbReference type="PANTHER" id="PTHR42711">
    <property type="entry name" value="ABC TRANSPORTER ATP-BINDING PROTEIN"/>
    <property type="match status" value="1"/>
</dbReference>
<keyword evidence="2" id="KW-0813">Transport</keyword>
<dbReference type="PROSITE" id="PS50893">
    <property type="entry name" value="ABC_TRANSPORTER_2"/>
    <property type="match status" value="1"/>
</dbReference>
<dbReference type="SMART" id="SM00382">
    <property type="entry name" value="AAA"/>
    <property type="match status" value="1"/>
</dbReference>
<gene>
    <name evidence="6" type="ORF">SAMN02745217_01524</name>
</gene>
<dbReference type="Pfam" id="PF00005">
    <property type="entry name" value="ABC_tran"/>
    <property type="match status" value="1"/>
</dbReference>